<feature type="transmembrane region" description="Helical" evidence="5">
    <location>
        <begin position="43"/>
        <end position="67"/>
    </location>
</feature>
<feature type="transmembrane region" description="Helical" evidence="5">
    <location>
        <begin position="117"/>
        <end position="135"/>
    </location>
</feature>
<evidence type="ECO:0000256" key="5">
    <source>
        <dbReference type="SAM" id="Phobius"/>
    </source>
</evidence>
<dbReference type="AlphaFoldDB" id="A0A975WA94"/>
<feature type="transmembrane region" description="Helical" evidence="5">
    <location>
        <begin position="172"/>
        <end position="191"/>
    </location>
</feature>
<feature type="domain" description="Ferric oxidoreductase" evidence="6">
    <location>
        <begin position="46"/>
        <end position="158"/>
    </location>
</feature>
<evidence type="ECO:0000256" key="2">
    <source>
        <dbReference type="ARBA" id="ARBA00022692"/>
    </source>
</evidence>
<protein>
    <submittedName>
        <fullName evidence="7">Ferric reductase like transmembrane component</fullName>
    </submittedName>
</protein>
<keyword evidence="3 5" id="KW-1133">Transmembrane helix</keyword>
<dbReference type="Pfam" id="PF01794">
    <property type="entry name" value="Ferric_reduct"/>
    <property type="match status" value="1"/>
</dbReference>
<comment type="subcellular location">
    <subcellularLocation>
        <location evidence="1">Membrane</location>
        <topology evidence="1">Multi-pass membrane protein</topology>
    </subcellularLocation>
</comment>
<reference evidence="7 8" key="1">
    <citation type="submission" date="2016-10" db="EMBL/GenBank/DDBJ databases">
        <authorList>
            <person name="Varghese N."/>
            <person name="Submissions S."/>
        </authorList>
    </citation>
    <scope>NUCLEOTIDE SEQUENCE [LARGE SCALE GENOMIC DNA]</scope>
    <source>
        <strain evidence="7 8">FF3</strain>
    </source>
</reference>
<dbReference type="EMBL" id="FNYY01000007">
    <property type="protein sequence ID" value="SEJ53801.1"/>
    <property type="molecule type" value="Genomic_DNA"/>
</dbReference>
<evidence type="ECO:0000256" key="3">
    <source>
        <dbReference type="ARBA" id="ARBA00022989"/>
    </source>
</evidence>
<feature type="transmembrane region" description="Helical" evidence="5">
    <location>
        <begin position="147"/>
        <end position="166"/>
    </location>
</feature>
<keyword evidence="8" id="KW-1185">Reference proteome</keyword>
<dbReference type="GeneID" id="80818493"/>
<keyword evidence="4 5" id="KW-0472">Membrane</keyword>
<feature type="transmembrane region" description="Helical" evidence="5">
    <location>
        <begin position="79"/>
        <end position="97"/>
    </location>
</feature>
<evidence type="ECO:0000256" key="4">
    <source>
        <dbReference type="ARBA" id="ARBA00023136"/>
    </source>
</evidence>
<evidence type="ECO:0000259" key="6">
    <source>
        <dbReference type="Pfam" id="PF01794"/>
    </source>
</evidence>
<proteinExistence type="predicted"/>
<gene>
    <name evidence="7" type="ORF">SAMN04487940_10711</name>
</gene>
<keyword evidence="2 5" id="KW-0812">Transmembrane</keyword>
<sequence>MRGPGRLPAALIWAGLGLALGLPLIAAADSPLLAYRRPVYIAAGFAGVVGLMLLAVQPLLAAGLLPGLSPRQSRRLHRFAGAALVLAVIGHVVGLWITSPPDVIDVLLLRSPTPFSIWGVLAMWALFASATLAVLRRRLASRLWRRAHRGLALVIVAGTVAHALLIQGTMEPVSKAGLSILAGLAVLWAVAGRNSAR</sequence>
<dbReference type="GO" id="GO:0016020">
    <property type="term" value="C:membrane"/>
    <property type="evidence" value="ECO:0007669"/>
    <property type="project" value="UniProtKB-SubCell"/>
</dbReference>
<comment type="caution">
    <text evidence="7">The sequence shown here is derived from an EMBL/GenBank/DDBJ whole genome shotgun (WGS) entry which is preliminary data.</text>
</comment>
<organism evidence="7 8">
    <name type="scientific">Marinovum algicola</name>
    <dbReference type="NCBI Taxonomy" id="42444"/>
    <lineage>
        <taxon>Bacteria</taxon>
        <taxon>Pseudomonadati</taxon>
        <taxon>Pseudomonadota</taxon>
        <taxon>Alphaproteobacteria</taxon>
        <taxon>Rhodobacterales</taxon>
        <taxon>Roseobacteraceae</taxon>
        <taxon>Marinovum</taxon>
    </lineage>
</organism>
<evidence type="ECO:0000256" key="1">
    <source>
        <dbReference type="ARBA" id="ARBA00004141"/>
    </source>
</evidence>
<evidence type="ECO:0000313" key="8">
    <source>
        <dbReference type="Proteomes" id="UP000182932"/>
    </source>
</evidence>
<evidence type="ECO:0000313" key="7">
    <source>
        <dbReference type="EMBL" id="SEJ53801.1"/>
    </source>
</evidence>
<name>A0A975WA94_9RHOB</name>
<dbReference type="InterPro" id="IPR013130">
    <property type="entry name" value="Fe3_Rdtase_TM_dom"/>
</dbReference>
<dbReference type="Proteomes" id="UP000182932">
    <property type="component" value="Unassembled WGS sequence"/>
</dbReference>
<accession>A0A975WA94</accession>
<dbReference type="RefSeq" id="WP_244526491.1">
    <property type="nucleotide sequence ID" value="NZ_FNYY01000007.1"/>
</dbReference>